<dbReference type="VEuPathDB" id="ToxoDB:TGRUB_202170C"/>
<sequence length="102" mass="10539">MLRQRRSPPGERGDPAGEKGTETLSSSPSPSSSFSSRSPWFAVSTFGVADAPTLFKGLPHGAVDLSSDSSCHFVAFLSTEDNCAHAVSLRSVSAVDAAASLP</sequence>
<feature type="region of interest" description="Disordered" evidence="1">
    <location>
        <begin position="1"/>
        <end position="37"/>
    </location>
</feature>
<dbReference type="EMBL" id="AFYV02001422">
    <property type="protein sequence ID" value="KFG62025.1"/>
    <property type="molecule type" value="Genomic_DNA"/>
</dbReference>
<feature type="compositionally biased region" description="Low complexity" evidence="1">
    <location>
        <begin position="25"/>
        <end position="37"/>
    </location>
</feature>
<comment type="caution">
    <text evidence="2">The sequence shown here is derived from an EMBL/GenBank/DDBJ whole genome shotgun (WGS) entry which is preliminary data.</text>
</comment>
<feature type="compositionally biased region" description="Basic and acidic residues" evidence="1">
    <location>
        <begin position="8"/>
        <end position="21"/>
    </location>
</feature>
<accession>A0A086LZF7</accession>
<evidence type="ECO:0000256" key="1">
    <source>
        <dbReference type="SAM" id="MobiDB-lite"/>
    </source>
</evidence>
<proteinExistence type="predicted"/>
<reference evidence="2 3" key="1">
    <citation type="submission" date="2014-05" db="EMBL/GenBank/DDBJ databases">
        <authorList>
            <person name="Sibley D."/>
            <person name="Venepally P."/>
            <person name="Karamycheva S."/>
            <person name="Hadjithomas M."/>
            <person name="Khan A."/>
            <person name="Brunk B."/>
            <person name="Roos D."/>
            <person name="Caler E."/>
            <person name="Lorenzi H."/>
        </authorList>
    </citation>
    <scope>NUCLEOTIDE SEQUENCE [LARGE SCALE GENOMIC DNA]</scope>
    <source>
        <strain evidence="2 3">RUB</strain>
    </source>
</reference>
<dbReference type="Proteomes" id="UP000028834">
    <property type="component" value="Unassembled WGS sequence"/>
</dbReference>
<protein>
    <submittedName>
        <fullName evidence="2">Uncharacterized protein</fullName>
    </submittedName>
</protein>
<name>A0A086LZF7_TOXGO</name>
<evidence type="ECO:0000313" key="3">
    <source>
        <dbReference type="Proteomes" id="UP000028834"/>
    </source>
</evidence>
<dbReference type="AlphaFoldDB" id="A0A086LZF7"/>
<organism evidence="2 3">
    <name type="scientific">Toxoplasma gondii RUB</name>
    <dbReference type="NCBI Taxonomy" id="935652"/>
    <lineage>
        <taxon>Eukaryota</taxon>
        <taxon>Sar</taxon>
        <taxon>Alveolata</taxon>
        <taxon>Apicomplexa</taxon>
        <taxon>Conoidasida</taxon>
        <taxon>Coccidia</taxon>
        <taxon>Eucoccidiorida</taxon>
        <taxon>Eimeriorina</taxon>
        <taxon>Sarcocystidae</taxon>
        <taxon>Toxoplasma</taxon>
    </lineage>
</organism>
<gene>
    <name evidence="2" type="ORF">TGRUB_202170C</name>
</gene>
<evidence type="ECO:0000313" key="2">
    <source>
        <dbReference type="EMBL" id="KFG62025.1"/>
    </source>
</evidence>